<dbReference type="KEGG" id="cmo:107991842"/>
<dbReference type="AlphaFoldDB" id="A0A1S4E3B4"/>
<dbReference type="GO" id="GO:0003676">
    <property type="term" value="F:nucleic acid binding"/>
    <property type="evidence" value="ECO:0007669"/>
    <property type="project" value="InterPro"/>
</dbReference>
<feature type="domain" description="Tf2-1-like SH3-like" evidence="1">
    <location>
        <begin position="6"/>
        <end position="56"/>
    </location>
</feature>
<keyword evidence="2" id="KW-1185">Reference proteome</keyword>
<evidence type="ECO:0000313" key="3">
    <source>
        <dbReference type="RefSeq" id="XP_016902717.2"/>
    </source>
</evidence>
<sequence length="129" mass="15281">MKSVLKFEKKGKLSPRFIGPFEILELIGLVDYRLALFPSFSAVYDVFHVSMLRKCVVDLTNIVNFEPLQINENLSYEEQPVEILAREVKLLRNRGIALVKVLWRNHKIQEVTWKREDDMRVQYPELFKD</sequence>
<name>A0A1S4E3B4_CUCME</name>
<reference evidence="3" key="1">
    <citation type="submission" date="2025-08" db="UniProtKB">
        <authorList>
            <consortium name="RefSeq"/>
        </authorList>
    </citation>
    <scope>IDENTIFICATION</scope>
    <source>
        <tissue evidence="3">Stem</tissue>
    </source>
</reference>
<evidence type="ECO:0000259" key="1">
    <source>
        <dbReference type="Pfam" id="PF24626"/>
    </source>
</evidence>
<accession>A0A1S4E3B4</accession>
<dbReference type="InParanoid" id="A0A1S4E3B4"/>
<dbReference type="InterPro" id="IPR056924">
    <property type="entry name" value="SH3_Tf2-1"/>
</dbReference>
<dbReference type="RefSeq" id="XP_016902717.2">
    <property type="nucleotide sequence ID" value="XM_017047228.2"/>
</dbReference>
<dbReference type="Pfam" id="PF24626">
    <property type="entry name" value="SH3_Tf2-1"/>
    <property type="match status" value="1"/>
</dbReference>
<proteinExistence type="predicted"/>
<protein>
    <submittedName>
        <fullName evidence="3">Uncharacterized protein LOC107991842</fullName>
    </submittedName>
</protein>
<dbReference type="GeneID" id="107991842"/>
<evidence type="ECO:0000313" key="2">
    <source>
        <dbReference type="Proteomes" id="UP001652600"/>
    </source>
</evidence>
<dbReference type="Proteomes" id="UP001652600">
    <property type="component" value="Chromosome 6"/>
</dbReference>
<gene>
    <name evidence="3" type="primary">LOC107991842</name>
</gene>
<dbReference type="PANTHER" id="PTHR46148">
    <property type="entry name" value="CHROMO DOMAIN-CONTAINING PROTEIN"/>
    <property type="match status" value="1"/>
</dbReference>
<organism evidence="2 3">
    <name type="scientific">Cucumis melo</name>
    <name type="common">Muskmelon</name>
    <dbReference type="NCBI Taxonomy" id="3656"/>
    <lineage>
        <taxon>Eukaryota</taxon>
        <taxon>Viridiplantae</taxon>
        <taxon>Streptophyta</taxon>
        <taxon>Embryophyta</taxon>
        <taxon>Tracheophyta</taxon>
        <taxon>Spermatophyta</taxon>
        <taxon>Magnoliopsida</taxon>
        <taxon>eudicotyledons</taxon>
        <taxon>Gunneridae</taxon>
        <taxon>Pentapetalae</taxon>
        <taxon>rosids</taxon>
        <taxon>fabids</taxon>
        <taxon>Cucurbitales</taxon>
        <taxon>Cucurbitaceae</taxon>
        <taxon>Benincaseae</taxon>
        <taxon>Cucumis</taxon>
    </lineage>
</organism>
<dbReference type="PANTHER" id="PTHR46148:SF60">
    <property type="entry name" value="CHROMO DOMAIN-CONTAINING PROTEIN"/>
    <property type="match status" value="1"/>
</dbReference>